<dbReference type="InterPro" id="IPR059000">
    <property type="entry name" value="ATPase_P-type_domA"/>
</dbReference>
<evidence type="ECO:0000256" key="7">
    <source>
        <dbReference type="ARBA" id="ARBA00023136"/>
    </source>
</evidence>
<keyword evidence="3 8" id="KW-0812">Transmembrane</keyword>
<evidence type="ECO:0000256" key="6">
    <source>
        <dbReference type="ARBA" id="ARBA00022989"/>
    </source>
</evidence>
<organism evidence="10">
    <name type="scientific">marine sediment metagenome</name>
    <dbReference type="NCBI Taxonomy" id="412755"/>
    <lineage>
        <taxon>unclassified sequences</taxon>
        <taxon>metagenomes</taxon>
        <taxon>ecological metagenomes</taxon>
    </lineage>
</organism>
<dbReference type="FunFam" id="2.70.150.10:FF:000002">
    <property type="entry name" value="Copper-transporting ATPase 1, putative"/>
    <property type="match status" value="1"/>
</dbReference>
<dbReference type="GO" id="GO:0005524">
    <property type="term" value="F:ATP binding"/>
    <property type="evidence" value="ECO:0007669"/>
    <property type="project" value="InterPro"/>
</dbReference>
<name>X0SYR8_9ZZZZ</name>
<feature type="transmembrane region" description="Helical" evidence="8">
    <location>
        <begin position="28"/>
        <end position="47"/>
    </location>
</feature>
<evidence type="ECO:0000256" key="3">
    <source>
        <dbReference type="ARBA" id="ARBA00022692"/>
    </source>
</evidence>
<evidence type="ECO:0000256" key="2">
    <source>
        <dbReference type="ARBA" id="ARBA00006024"/>
    </source>
</evidence>
<keyword evidence="7 8" id="KW-0472">Membrane</keyword>
<dbReference type="PANTHER" id="PTHR43520">
    <property type="entry name" value="ATP7, ISOFORM B"/>
    <property type="match status" value="1"/>
</dbReference>
<accession>X0SYR8</accession>
<evidence type="ECO:0000256" key="5">
    <source>
        <dbReference type="ARBA" id="ARBA00022967"/>
    </source>
</evidence>
<proteinExistence type="inferred from homology"/>
<dbReference type="GO" id="GO:0043682">
    <property type="term" value="F:P-type divalent copper transporter activity"/>
    <property type="evidence" value="ECO:0007669"/>
    <property type="project" value="TreeGrafter"/>
</dbReference>
<comment type="caution">
    <text evidence="10">The sequence shown here is derived from an EMBL/GenBank/DDBJ whole genome shotgun (WGS) entry which is preliminary data.</text>
</comment>
<evidence type="ECO:0000256" key="8">
    <source>
        <dbReference type="SAM" id="Phobius"/>
    </source>
</evidence>
<evidence type="ECO:0000313" key="10">
    <source>
        <dbReference type="EMBL" id="GAF81062.1"/>
    </source>
</evidence>
<dbReference type="SUPFAM" id="SSF81660">
    <property type="entry name" value="Metal cation-transporting ATPase, ATP-binding domain N"/>
    <property type="match status" value="1"/>
</dbReference>
<keyword evidence="4" id="KW-0479">Metal-binding</keyword>
<dbReference type="AlphaFoldDB" id="X0SYR8"/>
<evidence type="ECO:0000256" key="1">
    <source>
        <dbReference type="ARBA" id="ARBA00004127"/>
    </source>
</evidence>
<feature type="non-terminal residue" evidence="10">
    <location>
        <position position="327"/>
    </location>
</feature>
<dbReference type="GO" id="GO:0012505">
    <property type="term" value="C:endomembrane system"/>
    <property type="evidence" value="ECO:0007669"/>
    <property type="project" value="UniProtKB-SubCell"/>
</dbReference>
<dbReference type="PANTHER" id="PTHR43520:SF8">
    <property type="entry name" value="P-TYPE CU(+) TRANSPORTER"/>
    <property type="match status" value="1"/>
</dbReference>
<dbReference type="GO" id="GO:0016887">
    <property type="term" value="F:ATP hydrolysis activity"/>
    <property type="evidence" value="ECO:0007669"/>
    <property type="project" value="InterPro"/>
</dbReference>
<dbReference type="SUPFAM" id="SSF81665">
    <property type="entry name" value="Calcium ATPase, transmembrane domain M"/>
    <property type="match status" value="1"/>
</dbReference>
<comment type="subcellular location">
    <subcellularLocation>
        <location evidence="1">Endomembrane system</location>
        <topology evidence="1">Multi-pass membrane protein</topology>
    </subcellularLocation>
</comment>
<feature type="non-terminal residue" evidence="10">
    <location>
        <position position="1"/>
    </location>
</feature>
<sequence length="327" mass="33619">TGTAYVAGLAELVRQVTGVSTGMPAGGAMYFADAGMILTFITLGKLLEVKAKGRASRAIRKLLDLTSPEATVVRDDAPQRVPLRAVMVGETILVRPGEKVPLDAEVVSGTSSVDQSWLTGESIPVEKRPGDEILAGTINGQGGLTAKVLRPAGQTALAQVIELVRHAQESKPKVGRLADRVVAWFVPAVLLIALAALLAWGLVAGDWPLALGCMVAVLVVACPCALGLATPTAVLVGSGRGAESGILIKEAEALETAGQLTTVVLDKTGTVTLGRPSVVAVEPAEDVASEQLLVYAAAAERLSQHPLGAAVLAEAEARGLEIPAVED</sequence>
<feature type="transmembrane region" description="Helical" evidence="8">
    <location>
        <begin position="181"/>
        <end position="203"/>
    </location>
</feature>
<dbReference type="NCBIfam" id="TIGR01494">
    <property type="entry name" value="ATPase_P-type"/>
    <property type="match status" value="1"/>
</dbReference>
<dbReference type="InterPro" id="IPR001757">
    <property type="entry name" value="P_typ_ATPase"/>
</dbReference>
<dbReference type="InterPro" id="IPR023299">
    <property type="entry name" value="ATPase_P-typ_cyto_dom_N"/>
</dbReference>
<dbReference type="InterPro" id="IPR018303">
    <property type="entry name" value="ATPase_P-typ_P_site"/>
</dbReference>
<dbReference type="Gene3D" id="2.70.150.10">
    <property type="entry name" value="Calcium-transporting ATPase, cytoplasmic transduction domain A"/>
    <property type="match status" value="1"/>
</dbReference>
<dbReference type="SUPFAM" id="SSF81653">
    <property type="entry name" value="Calcium ATPase, transduction domain A"/>
    <property type="match status" value="1"/>
</dbReference>
<keyword evidence="6 8" id="KW-1133">Transmembrane helix</keyword>
<dbReference type="PRINTS" id="PR00119">
    <property type="entry name" value="CATATPASE"/>
</dbReference>
<dbReference type="InterPro" id="IPR008250">
    <property type="entry name" value="ATPase_P-typ_transduc_dom_A_sf"/>
</dbReference>
<dbReference type="Gene3D" id="1.20.1110.10">
    <property type="entry name" value="Calcium-transporting ATPase, transmembrane domain"/>
    <property type="match status" value="1"/>
</dbReference>
<dbReference type="InterPro" id="IPR023298">
    <property type="entry name" value="ATPase_P-typ_TM_dom_sf"/>
</dbReference>
<dbReference type="GO" id="GO:0055070">
    <property type="term" value="P:copper ion homeostasis"/>
    <property type="evidence" value="ECO:0007669"/>
    <property type="project" value="TreeGrafter"/>
</dbReference>
<feature type="transmembrane region" description="Helical" evidence="8">
    <location>
        <begin position="209"/>
        <end position="230"/>
    </location>
</feature>
<comment type="similarity">
    <text evidence="2">Belongs to the cation transport ATPase (P-type) (TC 3.A.3) family. Type IB subfamily.</text>
</comment>
<keyword evidence="5" id="KW-1278">Translocase</keyword>
<evidence type="ECO:0000256" key="4">
    <source>
        <dbReference type="ARBA" id="ARBA00022723"/>
    </source>
</evidence>
<dbReference type="PROSITE" id="PS00154">
    <property type="entry name" value="ATPASE_E1_E2"/>
    <property type="match status" value="1"/>
</dbReference>
<dbReference type="EMBL" id="BARS01009893">
    <property type="protein sequence ID" value="GAF81062.1"/>
    <property type="molecule type" value="Genomic_DNA"/>
</dbReference>
<dbReference type="Pfam" id="PF00122">
    <property type="entry name" value="E1-E2_ATPase"/>
    <property type="match status" value="1"/>
</dbReference>
<dbReference type="Gene3D" id="3.40.1110.10">
    <property type="entry name" value="Calcium-transporting ATPase, cytoplasmic domain N"/>
    <property type="match status" value="1"/>
</dbReference>
<protein>
    <recommendedName>
        <fullName evidence="9">P-type ATPase A domain-containing protein</fullName>
    </recommendedName>
</protein>
<feature type="domain" description="P-type ATPase A" evidence="9">
    <location>
        <begin position="65"/>
        <end position="164"/>
    </location>
</feature>
<gene>
    <name evidence="10" type="ORF">S01H1_18496</name>
</gene>
<dbReference type="GO" id="GO:0005507">
    <property type="term" value="F:copper ion binding"/>
    <property type="evidence" value="ECO:0007669"/>
    <property type="project" value="TreeGrafter"/>
</dbReference>
<reference evidence="10" key="1">
    <citation type="journal article" date="2014" name="Front. Microbiol.">
        <title>High frequency of phylogenetically diverse reductive dehalogenase-homologous genes in deep subseafloor sedimentary metagenomes.</title>
        <authorList>
            <person name="Kawai M."/>
            <person name="Futagami T."/>
            <person name="Toyoda A."/>
            <person name="Takaki Y."/>
            <person name="Nishi S."/>
            <person name="Hori S."/>
            <person name="Arai W."/>
            <person name="Tsubouchi T."/>
            <person name="Morono Y."/>
            <person name="Uchiyama I."/>
            <person name="Ito T."/>
            <person name="Fujiyama A."/>
            <person name="Inagaki F."/>
            <person name="Takami H."/>
        </authorList>
    </citation>
    <scope>NUCLEOTIDE SEQUENCE</scope>
    <source>
        <strain evidence="10">Expedition CK06-06</strain>
    </source>
</reference>
<dbReference type="GO" id="GO:0016020">
    <property type="term" value="C:membrane"/>
    <property type="evidence" value="ECO:0007669"/>
    <property type="project" value="InterPro"/>
</dbReference>
<evidence type="ECO:0000259" key="9">
    <source>
        <dbReference type="Pfam" id="PF00122"/>
    </source>
</evidence>